<feature type="domain" description="Mur ligase central" evidence="4">
    <location>
        <begin position="2"/>
        <end position="87"/>
    </location>
</feature>
<evidence type="ECO:0000259" key="4">
    <source>
        <dbReference type="Pfam" id="PF08245"/>
    </source>
</evidence>
<name>A0ABU3QYW6_9GAMM</name>
<evidence type="ECO:0000256" key="1">
    <source>
        <dbReference type="ARBA" id="ARBA00022598"/>
    </source>
</evidence>
<dbReference type="Gene3D" id="3.40.1190.10">
    <property type="entry name" value="Mur-like, catalytic domain"/>
    <property type="match status" value="1"/>
</dbReference>
<dbReference type="InterPro" id="IPR036565">
    <property type="entry name" value="Mur-like_cat_sf"/>
</dbReference>
<sequence length="107" mass="12082">MPRDTDFGVFEIGMNHSGEIRTLVDMVRPDVAMITCVEAAHMGNFKNLNEIADAKAEIMEGIVKDGSMILNLDNDLLWLSEEESQCARFKKIEHILMVATKKRILNC</sequence>
<evidence type="ECO:0000256" key="3">
    <source>
        <dbReference type="ARBA" id="ARBA00022840"/>
    </source>
</evidence>
<protein>
    <submittedName>
        <fullName evidence="5">Mur ligase family protein</fullName>
    </submittedName>
</protein>
<dbReference type="SUPFAM" id="SSF53623">
    <property type="entry name" value="MurD-like peptide ligases, catalytic domain"/>
    <property type="match status" value="1"/>
</dbReference>
<keyword evidence="6" id="KW-1185">Reference proteome</keyword>
<proteinExistence type="predicted"/>
<dbReference type="PANTHER" id="PTHR43024:SF1">
    <property type="entry name" value="UDP-N-ACETYLMURAMOYL-TRIPEPTIDE--D-ALANYL-D-ALANINE LIGASE"/>
    <property type="match status" value="1"/>
</dbReference>
<comment type="caution">
    <text evidence="5">The sequence shown here is derived from an EMBL/GenBank/DDBJ whole genome shotgun (WGS) entry which is preliminary data.</text>
</comment>
<dbReference type="PANTHER" id="PTHR43024">
    <property type="entry name" value="UDP-N-ACETYLMURAMOYL-TRIPEPTIDE--D-ALANYL-D-ALANINE LIGASE"/>
    <property type="match status" value="1"/>
</dbReference>
<dbReference type="InterPro" id="IPR051046">
    <property type="entry name" value="MurCDEF_CellWall_CoF430Synth"/>
</dbReference>
<reference evidence="5 6" key="1">
    <citation type="submission" date="2023-10" db="EMBL/GenBank/DDBJ databases">
        <title>Psychrosphaera aquimaarina strain SW33 isolated from seawater.</title>
        <authorList>
            <person name="Bayburt H."/>
            <person name="Kim J.M."/>
            <person name="Choi B.J."/>
            <person name="Jeon C.O."/>
        </authorList>
    </citation>
    <scope>NUCLEOTIDE SEQUENCE [LARGE SCALE GENOMIC DNA]</scope>
    <source>
        <strain evidence="5 6">KCTC 52743</strain>
    </source>
</reference>
<accession>A0ABU3QYW6</accession>
<dbReference type="RefSeq" id="WP_315946325.1">
    <property type="nucleotide sequence ID" value="NZ_JAWCUA010000004.1"/>
</dbReference>
<evidence type="ECO:0000256" key="2">
    <source>
        <dbReference type="ARBA" id="ARBA00022741"/>
    </source>
</evidence>
<dbReference type="Proteomes" id="UP001257914">
    <property type="component" value="Unassembled WGS sequence"/>
</dbReference>
<keyword evidence="3" id="KW-0067">ATP-binding</keyword>
<dbReference type="GO" id="GO:0016874">
    <property type="term" value="F:ligase activity"/>
    <property type="evidence" value="ECO:0007669"/>
    <property type="project" value="UniProtKB-KW"/>
</dbReference>
<dbReference type="Pfam" id="PF08245">
    <property type="entry name" value="Mur_ligase_M"/>
    <property type="match status" value="1"/>
</dbReference>
<keyword evidence="2" id="KW-0547">Nucleotide-binding</keyword>
<organism evidence="5 6">
    <name type="scientific">Psychrosphaera aquimarina</name>
    <dbReference type="NCBI Taxonomy" id="2044854"/>
    <lineage>
        <taxon>Bacteria</taxon>
        <taxon>Pseudomonadati</taxon>
        <taxon>Pseudomonadota</taxon>
        <taxon>Gammaproteobacteria</taxon>
        <taxon>Alteromonadales</taxon>
        <taxon>Pseudoalteromonadaceae</taxon>
        <taxon>Psychrosphaera</taxon>
    </lineage>
</organism>
<evidence type="ECO:0000313" key="5">
    <source>
        <dbReference type="EMBL" id="MDU0112609.1"/>
    </source>
</evidence>
<dbReference type="InterPro" id="IPR013221">
    <property type="entry name" value="Mur_ligase_cen"/>
</dbReference>
<dbReference type="EMBL" id="JAWCUA010000004">
    <property type="protein sequence ID" value="MDU0112609.1"/>
    <property type="molecule type" value="Genomic_DNA"/>
</dbReference>
<keyword evidence="1 5" id="KW-0436">Ligase</keyword>
<evidence type="ECO:0000313" key="6">
    <source>
        <dbReference type="Proteomes" id="UP001257914"/>
    </source>
</evidence>
<gene>
    <name evidence="5" type="ORF">RT723_06240</name>
</gene>